<dbReference type="PANTHER" id="PTHR47307">
    <property type="entry name" value="GLUTATHIONE-REGULATED POTASSIUM-EFFLUX SYSTEM ANCILLARY PROTEIN KEFG"/>
    <property type="match status" value="1"/>
</dbReference>
<proteinExistence type="predicted"/>
<name>A0A1Y4QWH3_9ENTE</name>
<dbReference type="GO" id="GO:0010181">
    <property type="term" value="F:FMN binding"/>
    <property type="evidence" value="ECO:0007669"/>
    <property type="project" value="TreeGrafter"/>
</dbReference>
<dbReference type="GO" id="GO:0009055">
    <property type="term" value="F:electron transfer activity"/>
    <property type="evidence" value="ECO:0007669"/>
    <property type="project" value="TreeGrafter"/>
</dbReference>
<dbReference type="InterPro" id="IPR046980">
    <property type="entry name" value="KefG/KefF"/>
</dbReference>
<gene>
    <name evidence="3" type="ORF">B5E88_09365</name>
</gene>
<dbReference type="GO" id="GO:0003955">
    <property type="term" value="F:NAD(P)H dehydrogenase (quinone) activity"/>
    <property type="evidence" value="ECO:0007669"/>
    <property type="project" value="TreeGrafter"/>
</dbReference>
<dbReference type="Proteomes" id="UP000196074">
    <property type="component" value="Unassembled WGS sequence"/>
</dbReference>
<dbReference type="RefSeq" id="WP_047241756.1">
    <property type="nucleotide sequence ID" value="NZ_LDOW01000004.1"/>
</dbReference>
<evidence type="ECO:0000313" key="4">
    <source>
        <dbReference type="Proteomes" id="UP000196074"/>
    </source>
</evidence>
<keyword evidence="1" id="KW-0560">Oxidoreductase</keyword>
<feature type="domain" description="Flavodoxin-like fold" evidence="2">
    <location>
        <begin position="2"/>
        <end position="75"/>
    </location>
</feature>
<evidence type="ECO:0000256" key="1">
    <source>
        <dbReference type="ARBA" id="ARBA00023002"/>
    </source>
</evidence>
<dbReference type="EMBL" id="NFLC01000019">
    <property type="protein sequence ID" value="OUQ09647.1"/>
    <property type="molecule type" value="Genomic_DNA"/>
</dbReference>
<evidence type="ECO:0000313" key="3">
    <source>
        <dbReference type="EMBL" id="OUQ09647.1"/>
    </source>
</evidence>
<comment type="caution">
    <text evidence="3">The sequence shown here is derived from an EMBL/GenBank/DDBJ whole genome shotgun (WGS) entry which is preliminary data.</text>
</comment>
<dbReference type="SUPFAM" id="SSF52218">
    <property type="entry name" value="Flavoproteins"/>
    <property type="match status" value="1"/>
</dbReference>
<dbReference type="InterPro" id="IPR029039">
    <property type="entry name" value="Flavoprotein-like_sf"/>
</dbReference>
<organism evidence="3 4">
    <name type="scientific">Enterococcus cecorum</name>
    <dbReference type="NCBI Taxonomy" id="44008"/>
    <lineage>
        <taxon>Bacteria</taxon>
        <taxon>Bacillati</taxon>
        <taxon>Bacillota</taxon>
        <taxon>Bacilli</taxon>
        <taxon>Lactobacillales</taxon>
        <taxon>Enterococcaceae</taxon>
        <taxon>Enterococcus</taxon>
    </lineage>
</organism>
<evidence type="ECO:0000259" key="2">
    <source>
        <dbReference type="Pfam" id="PF02525"/>
    </source>
</evidence>
<dbReference type="Gene3D" id="3.40.50.360">
    <property type="match status" value="1"/>
</dbReference>
<dbReference type="AlphaFoldDB" id="A0A1Y4QWH3"/>
<protein>
    <recommendedName>
        <fullName evidence="2">Flavodoxin-like fold domain-containing protein</fullName>
    </recommendedName>
</protein>
<dbReference type="Pfam" id="PF02525">
    <property type="entry name" value="Flavodoxin_2"/>
    <property type="match status" value="1"/>
</dbReference>
<dbReference type="PANTHER" id="PTHR47307:SF1">
    <property type="entry name" value="GLUTATHIONE-REGULATED POTASSIUM-EFFLUX SYSTEM ANCILLARY PROTEIN KEFG"/>
    <property type="match status" value="1"/>
</dbReference>
<reference evidence="4" key="1">
    <citation type="submission" date="2017-04" db="EMBL/GenBank/DDBJ databases">
        <title>Function of individual gut microbiota members based on whole genome sequencing of pure cultures obtained from chicken caecum.</title>
        <authorList>
            <person name="Medvecky M."/>
            <person name="Cejkova D."/>
            <person name="Polansky O."/>
            <person name="Karasova D."/>
            <person name="Kubasova T."/>
            <person name="Cizek A."/>
            <person name="Rychlik I."/>
        </authorList>
    </citation>
    <scope>NUCLEOTIDE SEQUENCE [LARGE SCALE GENOMIC DNA]</scope>
    <source>
        <strain evidence="4">An144</strain>
    </source>
</reference>
<accession>A0A1Y4QWH3</accession>
<dbReference type="InterPro" id="IPR003680">
    <property type="entry name" value="Flavodoxin_fold"/>
</dbReference>
<sequence>MTYGWAYGSTGKALQGKEVLLSVSFGADKGDYTSLGRFHITVDEVLKPIETISYYTGLKLLDPFVITGAMQLDEASLVGRAKVFVEKLSE</sequence>